<comment type="caution">
    <text evidence="1">The sequence shown here is derived from an EMBL/GenBank/DDBJ whole genome shotgun (WGS) entry which is preliminary data.</text>
</comment>
<evidence type="ECO:0000313" key="2">
    <source>
        <dbReference type="Proteomes" id="UP000176634"/>
    </source>
</evidence>
<dbReference type="Proteomes" id="UP000176634">
    <property type="component" value="Unassembled WGS sequence"/>
</dbReference>
<dbReference type="AlphaFoldDB" id="A0A1F6P9D9"/>
<sequence length="140" mass="16436">MQEDLDPNKAIYVDPKHQEHAFDLPFWRDNEKLWALEVPIEEMNVDELLWILDLPFWEDEKGNIVIAPKEVINNPEKYPAHRDKIKAADTSYPIDIMKNKKGKWLTLDGLHRLVKLVLANEPTIQVRKIPPELIHLTARD</sequence>
<protein>
    <recommendedName>
        <fullName evidence="3">ParB/Sulfiredoxin domain-containing protein</fullName>
    </recommendedName>
</protein>
<gene>
    <name evidence="1" type="ORF">A2563_04005</name>
</gene>
<evidence type="ECO:0008006" key="3">
    <source>
        <dbReference type="Google" id="ProtNLM"/>
    </source>
</evidence>
<dbReference type="STRING" id="1798705.A2563_04005"/>
<proteinExistence type="predicted"/>
<accession>A0A1F6P9D9</accession>
<reference evidence="1 2" key="1">
    <citation type="journal article" date="2016" name="Nat. Commun.">
        <title>Thousands of microbial genomes shed light on interconnected biogeochemical processes in an aquifer system.</title>
        <authorList>
            <person name="Anantharaman K."/>
            <person name="Brown C.T."/>
            <person name="Hug L.A."/>
            <person name="Sharon I."/>
            <person name="Castelle C.J."/>
            <person name="Probst A.J."/>
            <person name="Thomas B.C."/>
            <person name="Singh A."/>
            <person name="Wilkins M.J."/>
            <person name="Karaoz U."/>
            <person name="Brodie E.L."/>
            <person name="Williams K.H."/>
            <person name="Hubbard S.S."/>
            <person name="Banfield J.F."/>
        </authorList>
    </citation>
    <scope>NUCLEOTIDE SEQUENCE [LARGE SCALE GENOMIC DNA]</scope>
</reference>
<organism evidence="1 2">
    <name type="scientific">Candidatus Magasanikbacteria bacterium RIFOXYD1_FULL_40_23</name>
    <dbReference type="NCBI Taxonomy" id="1798705"/>
    <lineage>
        <taxon>Bacteria</taxon>
        <taxon>Candidatus Magasanikiibacteriota</taxon>
    </lineage>
</organism>
<dbReference type="EMBL" id="MFRA01000005">
    <property type="protein sequence ID" value="OGH92805.1"/>
    <property type="molecule type" value="Genomic_DNA"/>
</dbReference>
<name>A0A1F6P9D9_9BACT</name>
<evidence type="ECO:0000313" key="1">
    <source>
        <dbReference type="EMBL" id="OGH92805.1"/>
    </source>
</evidence>